<keyword evidence="1" id="KW-1133">Transmembrane helix</keyword>
<proteinExistence type="predicted"/>
<sequence>MTAFYAIFRGGLKINAYEKILLMAICLFLLLPFGIQFKKSLDENKKIEIHNQRVKNAQECMDVRQWKCAENSSCKNPDS</sequence>
<protein>
    <submittedName>
        <fullName evidence="2">Uncharacterized protein</fullName>
    </submittedName>
</protein>
<reference evidence="2 3" key="1">
    <citation type="submission" date="2017-11" db="EMBL/GenBank/DDBJ databases">
        <title>Animal gut microbial communities from fecal samples from Wisconsin, USA.</title>
        <authorList>
            <person name="Neumann A."/>
        </authorList>
    </citation>
    <scope>NUCLEOTIDE SEQUENCE [LARGE SCALE GENOMIC DNA]</scope>
    <source>
        <strain evidence="2 3">UWS3</strain>
    </source>
</reference>
<comment type="caution">
    <text evidence="2">The sequence shown here is derived from an EMBL/GenBank/DDBJ whole genome shotgun (WGS) entry which is preliminary data.</text>
</comment>
<keyword evidence="1" id="KW-0812">Transmembrane</keyword>
<gene>
    <name evidence="2" type="ORF">BGX16_1325</name>
</gene>
<evidence type="ECO:0000313" key="3">
    <source>
        <dbReference type="Proteomes" id="UP000231134"/>
    </source>
</evidence>
<keyword evidence="3" id="KW-1185">Reference proteome</keyword>
<feature type="transmembrane region" description="Helical" evidence="1">
    <location>
        <begin position="20"/>
        <end position="37"/>
    </location>
</feature>
<evidence type="ECO:0000313" key="2">
    <source>
        <dbReference type="EMBL" id="PJJ41361.1"/>
    </source>
</evidence>
<accession>A0A2M9A6L4</accession>
<evidence type="ECO:0000256" key="1">
    <source>
        <dbReference type="SAM" id="Phobius"/>
    </source>
</evidence>
<keyword evidence="1" id="KW-0472">Membrane</keyword>
<organism evidence="2 3">
    <name type="scientific">Hallerella succinigenes</name>
    <dbReference type="NCBI Taxonomy" id="1896222"/>
    <lineage>
        <taxon>Bacteria</taxon>
        <taxon>Pseudomonadati</taxon>
        <taxon>Fibrobacterota</taxon>
        <taxon>Fibrobacteria</taxon>
        <taxon>Fibrobacterales</taxon>
        <taxon>Fibrobacteraceae</taxon>
        <taxon>Hallerella</taxon>
    </lineage>
</organism>
<dbReference type="EMBL" id="PGEX01000001">
    <property type="protein sequence ID" value="PJJ41361.1"/>
    <property type="molecule type" value="Genomic_DNA"/>
</dbReference>
<dbReference type="AlphaFoldDB" id="A0A2M9A6L4"/>
<dbReference type="Proteomes" id="UP000231134">
    <property type="component" value="Unassembled WGS sequence"/>
</dbReference>
<name>A0A2M9A6L4_9BACT</name>